<keyword evidence="4" id="KW-1185">Reference proteome</keyword>
<feature type="signal peptide" evidence="2">
    <location>
        <begin position="1"/>
        <end position="19"/>
    </location>
</feature>
<feature type="region of interest" description="Disordered" evidence="1">
    <location>
        <begin position="94"/>
        <end position="170"/>
    </location>
</feature>
<sequence>MKTFTLSILLTGLTSLANARTVLNGCVSSETVNQWGHASMIWYVPDTREICDFPDCGGGRAPPKYTQPGCPLYTGTETLTPSYLPGWGPNGKIAPSTTAATATATGSQTSATATNASTSGSNTDSGSTLITAAPTFSRSASSSSAGSSSGAPASSSAASSASSSGASNTTSAIGVTPTGNAATGLGINVAGVLAFAGLVGVVAL</sequence>
<feature type="chain" id="PRO_5024918767" description="Siderophore biosynthesis enzyme" evidence="2">
    <location>
        <begin position="20"/>
        <end position="204"/>
    </location>
</feature>
<organism evidence="3 4">
    <name type="scientific">Aspergillus leporis</name>
    <dbReference type="NCBI Taxonomy" id="41062"/>
    <lineage>
        <taxon>Eukaryota</taxon>
        <taxon>Fungi</taxon>
        <taxon>Dikarya</taxon>
        <taxon>Ascomycota</taxon>
        <taxon>Pezizomycotina</taxon>
        <taxon>Eurotiomycetes</taxon>
        <taxon>Eurotiomycetidae</taxon>
        <taxon>Eurotiales</taxon>
        <taxon>Aspergillaceae</taxon>
        <taxon>Aspergillus</taxon>
        <taxon>Aspergillus subgen. Circumdati</taxon>
    </lineage>
</organism>
<dbReference type="OrthoDB" id="3942074at2759"/>
<dbReference type="AlphaFoldDB" id="A0A5N5WT73"/>
<accession>A0A5N5WT73</accession>
<name>A0A5N5WT73_9EURO</name>
<gene>
    <name evidence="3" type="ORF">BDV29DRAFT_178764</name>
</gene>
<protein>
    <recommendedName>
        <fullName evidence="5">Siderophore biosynthesis enzyme</fullName>
    </recommendedName>
</protein>
<proteinExistence type="predicted"/>
<evidence type="ECO:0000256" key="2">
    <source>
        <dbReference type="SAM" id="SignalP"/>
    </source>
</evidence>
<evidence type="ECO:0000313" key="4">
    <source>
        <dbReference type="Proteomes" id="UP000326565"/>
    </source>
</evidence>
<evidence type="ECO:0000313" key="3">
    <source>
        <dbReference type="EMBL" id="KAB8071736.1"/>
    </source>
</evidence>
<reference evidence="3 4" key="1">
    <citation type="submission" date="2019-04" db="EMBL/GenBank/DDBJ databases">
        <title>Friends and foes A comparative genomics study of 23 Aspergillus species from section Flavi.</title>
        <authorList>
            <consortium name="DOE Joint Genome Institute"/>
            <person name="Kjaerbolling I."/>
            <person name="Vesth T."/>
            <person name="Frisvad J.C."/>
            <person name="Nybo J.L."/>
            <person name="Theobald S."/>
            <person name="Kildgaard S."/>
            <person name="Isbrandt T."/>
            <person name="Kuo A."/>
            <person name="Sato A."/>
            <person name="Lyhne E.K."/>
            <person name="Kogle M.E."/>
            <person name="Wiebenga A."/>
            <person name="Kun R.S."/>
            <person name="Lubbers R.J."/>
            <person name="Makela M.R."/>
            <person name="Barry K."/>
            <person name="Chovatia M."/>
            <person name="Clum A."/>
            <person name="Daum C."/>
            <person name="Haridas S."/>
            <person name="He G."/>
            <person name="LaButti K."/>
            <person name="Lipzen A."/>
            <person name="Mondo S."/>
            <person name="Riley R."/>
            <person name="Salamov A."/>
            <person name="Simmons B.A."/>
            <person name="Magnuson J.K."/>
            <person name="Henrissat B."/>
            <person name="Mortensen U.H."/>
            <person name="Larsen T.O."/>
            <person name="Devries R.P."/>
            <person name="Grigoriev I.V."/>
            <person name="Machida M."/>
            <person name="Baker S.E."/>
            <person name="Andersen M.R."/>
        </authorList>
    </citation>
    <scope>NUCLEOTIDE SEQUENCE [LARGE SCALE GENOMIC DNA]</scope>
    <source>
        <strain evidence="3 4">CBS 151.66</strain>
    </source>
</reference>
<keyword evidence="2" id="KW-0732">Signal</keyword>
<evidence type="ECO:0000256" key="1">
    <source>
        <dbReference type="SAM" id="MobiDB-lite"/>
    </source>
</evidence>
<evidence type="ECO:0008006" key="5">
    <source>
        <dbReference type="Google" id="ProtNLM"/>
    </source>
</evidence>
<dbReference type="EMBL" id="ML732265">
    <property type="protein sequence ID" value="KAB8071736.1"/>
    <property type="molecule type" value="Genomic_DNA"/>
</dbReference>
<dbReference type="Proteomes" id="UP000326565">
    <property type="component" value="Unassembled WGS sequence"/>
</dbReference>